<accession>A0A9J6FGR6</accession>
<evidence type="ECO:0000313" key="2">
    <source>
        <dbReference type="Proteomes" id="UP000821853"/>
    </source>
</evidence>
<reference evidence="1 2" key="1">
    <citation type="journal article" date="2020" name="Cell">
        <title>Large-Scale Comparative Analyses of Tick Genomes Elucidate Their Genetic Diversity and Vector Capacities.</title>
        <authorList>
            <consortium name="Tick Genome and Microbiome Consortium (TIGMIC)"/>
            <person name="Jia N."/>
            <person name="Wang J."/>
            <person name="Shi W."/>
            <person name="Du L."/>
            <person name="Sun Y."/>
            <person name="Zhan W."/>
            <person name="Jiang J.F."/>
            <person name="Wang Q."/>
            <person name="Zhang B."/>
            <person name="Ji P."/>
            <person name="Bell-Sakyi L."/>
            <person name="Cui X.M."/>
            <person name="Yuan T.T."/>
            <person name="Jiang B.G."/>
            <person name="Yang W.F."/>
            <person name="Lam T.T."/>
            <person name="Chang Q.C."/>
            <person name="Ding S.J."/>
            <person name="Wang X.J."/>
            <person name="Zhu J.G."/>
            <person name="Ruan X.D."/>
            <person name="Zhao L."/>
            <person name="Wei J.T."/>
            <person name="Ye R.Z."/>
            <person name="Que T.C."/>
            <person name="Du C.H."/>
            <person name="Zhou Y.H."/>
            <person name="Cheng J.X."/>
            <person name="Dai P.F."/>
            <person name="Guo W.B."/>
            <person name="Han X.H."/>
            <person name="Huang E.J."/>
            <person name="Li L.F."/>
            <person name="Wei W."/>
            <person name="Gao Y.C."/>
            <person name="Liu J.Z."/>
            <person name="Shao H.Z."/>
            <person name="Wang X."/>
            <person name="Wang C.C."/>
            <person name="Yang T.C."/>
            <person name="Huo Q.B."/>
            <person name="Li W."/>
            <person name="Chen H.Y."/>
            <person name="Chen S.E."/>
            <person name="Zhou L.G."/>
            <person name="Ni X.B."/>
            <person name="Tian J.H."/>
            <person name="Sheng Y."/>
            <person name="Liu T."/>
            <person name="Pan Y.S."/>
            <person name="Xia L.Y."/>
            <person name="Li J."/>
            <person name="Zhao F."/>
            <person name="Cao W.C."/>
        </authorList>
    </citation>
    <scope>NUCLEOTIDE SEQUENCE [LARGE SCALE GENOMIC DNA]</scope>
    <source>
        <strain evidence="1">HaeL-2018</strain>
    </source>
</reference>
<comment type="caution">
    <text evidence="1">The sequence shown here is derived from an EMBL/GenBank/DDBJ whole genome shotgun (WGS) entry which is preliminary data.</text>
</comment>
<dbReference type="AlphaFoldDB" id="A0A9J6FGR6"/>
<sequence>MLGGQRYATAFGMRGFVVGCENEDSDTVQNPTAKMPPATASDIFDYRRAGGVDFGVTTFEDFTYIDSAVLPCAELDDDEIVRQVLEPAQVNQRTNAKGIKY</sequence>
<name>A0A9J6FGR6_HAELO</name>
<evidence type="ECO:0000313" key="1">
    <source>
        <dbReference type="EMBL" id="KAH9365518.1"/>
    </source>
</evidence>
<dbReference type="VEuPathDB" id="VectorBase:HLOH_050688"/>
<gene>
    <name evidence="1" type="ORF">HPB48_008770</name>
</gene>
<dbReference type="Proteomes" id="UP000821853">
    <property type="component" value="Unassembled WGS sequence"/>
</dbReference>
<protein>
    <submittedName>
        <fullName evidence="1">Uncharacterized protein</fullName>
    </submittedName>
</protein>
<proteinExistence type="predicted"/>
<keyword evidence="2" id="KW-1185">Reference proteome</keyword>
<dbReference type="EMBL" id="JABSTR010000003">
    <property type="protein sequence ID" value="KAH9365518.1"/>
    <property type="molecule type" value="Genomic_DNA"/>
</dbReference>
<organism evidence="1 2">
    <name type="scientific">Haemaphysalis longicornis</name>
    <name type="common">Bush tick</name>
    <dbReference type="NCBI Taxonomy" id="44386"/>
    <lineage>
        <taxon>Eukaryota</taxon>
        <taxon>Metazoa</taxon>
        <taxon>Ecdysozoa</taxon>
        <taxon>Arthropoda</taxon>
        <taxon>Chelicerata</taxon>
        <taxon>Arachnida</taxon>
        <taxon>Acari</taxon>
        <taxon>Parasitiformes</taxon>
        <taxon>Ixodida</taxon>
        <taxon>Ixodoidea</taxon>
        <taxon>Ixodidae</taxon>
        <taxon>Haemaphysalinae</taxon>
        <taxon>Haemaphysalis</taxon>
    </lineage>
</organism>